<dbReference type="GO" id="GO:0009234">
    <property type="term" value="P:menaquinone biosynthetic process"/>
    <property type="evidence" value="ECO:0007669"/>
    <property type="project" value="UniProtKB-KW"/>
</dbReference>
<evidence type="ECO:0000313" key="7">
    <source>
        <dbReference type="EMBL" id="MCW8347376.1"/>
    </source>
</evidence>
<keyword evidence="5" id="KW-0067">ATP-binding</keyword>
<keyword evidence="8" id="KW-1185">Reference proteome</keyword>
<dbReference type="PROSITE" id="PS00455">
    <property type="entry name" value="AMP_BINDING"/>
    <property type="match status" value="1"/>
</dbReference>
<dbReference type="Pfam" id="PF00501">
    <property type="entry name" value="AMP-binding"/>
    <property type="match status" value="1"/>
</dbReference>
<keyword evidence="3 7" id="KW-0436">Ligase</keyword>
<evidence type="ECO:0000256" key="2">
    <source>
        <dbReference type="ARBA" id="ARBA00022428"/>
    </source>
</evidence>
<protein>
    <submittedName>
        <fullName evidence="7">O-succinylbenzoate--CoA ligase</fullName>
        <ecNumber evidence="7">6.2.1.26</ecNumber>
    </submittedName>
</protein>
<evidence type="ECO:0000256" key="3">
    <source>
        <dbReference type="ARBA" id="ARBA00022598"/>
    </source>
</evidence>
<dbReference type="EMBL" id="JAKRRY010000021">
    <property type="protein sequence ID" value="MCW8347376.1"/>
    <property type="molecule type" value="Genomic_DNA"/>
</dbReference>
<evidence type="ECO:0000256" key="1">
    <source>
        <dbReference type="ARBA" id="ARBA00006432"/>
    </source>
</evidence>
<dbReference type="PANTHER" id="PTHR24096:SF149">
    <property type="entry name" value="AMP-BINDING DOMAIN-CONTAINING PROTEIN-RELATED"/>
    <property type="match status" value="1"/>
</dbReference>
<dbReference type="InterPro" id="IPR045851">
    <property type="entry name" value="AMP-bd_C_sf"/>
</dbReference>
<dbReference type="InterPro" id="IPR010192">
    <property type="entry name" value="MenE"/>
</dbReference>
<dbReference type="PANTHER" id="PTHR24096">
    <property type="entry name" value="LONG-CHAIN-FATTY-ACID--COA LIGASE"/>
    <property type="match status" value="1"/>
</dbReference>
<dbReference type="EC" id="6.2.1.26" evidence="7"/>
<dbReference type="RefSeq" id="WP_265675903.1">
    <property type="nucleotide sequence ID" value="NZ_JAKRRY010000021.1"/>
</dbReference>
<feature type="domain" description="AMP-dependent synthetase/ligase" evidence="6">
    <location>
        <begin position="6"/>
        <end position="317"/>
    </location>
</feature>
<dbReference type="InterPro" id="IPR042099">
    <property type="entry name" value="ANL_N_sf"/>
</dbReference>
<dbReference type="InterPro" id="IPR020845">
    <property type="entry name" value="AMP-binding_CS"/>
</dbReference>
<dbReference type="Gene3D" id="3.40.50.12780">
    <property type="entry name" value="N-terminal domain of ligase-like"/>
    <property type="match status" value="1"/>
</dbReference>
<comment type="similarity">
    <text evidence="1">Belongs to the ATP-dependent AMP-binding enzyme family.</text>
</comment>
<organism evidence="7 8">
    <name type="scientific">Vibrio qingdaonensis</name>
    <dbReference type="NCBI Taxonomy" id="2829491"/>
    <lineage>
        <taxon>Bacteria</taxon>
        <taxon>Pseudomonadati</taxon>
        <taxon>Pseudomonadota</taxon>
        <taxon>Gammaproteobacteria</taxon>
        <taxon>Vibrionales</taxon>
        <taxon>Vibrionaceae</taxon>
        <taxon>Vibrio</taxon>
    </lineage>
</organism>
<accession>A0A9X3HXD4</accession>
<dbReference type="InterPro" id="IPR000873">
    <property type="entry name" value="AMP-dep_synth/lig_dom"/>
</dbReference>
<dbReference type="AlphaFoldDB" id="A0A9X3HXD4"/>
<evidence type="ECO:0000313" key="8">
    <source>
        <dbReference type="Proteomes" id="UP001155587"/>
    </source>
</evidence>
<evidence type="ECO:0000256" key="4">
    <source>
        <dbReference type="ARBA" id="ARBA00022741"/>
    </source>
</evidence>
<dbReference type="GO" id="GO:0008756">
    <property type="term" value="F:o-succinylbenzoate-CoA ligase activity"/>
    <property type="evidence" value="ECO:0007669"/>
    <property type="project" value="UniProtKB-EC"/>
</dbReference>
<gene>
    <name evidence="7" type="primary">menE</name>
    <name evidence="7" type="ORF">MD535_15335</name>
</gene>
<name>A0A9X3HXD4_9VIBR</name>
<evidence type="ECO:0000259" key="6">
    <source>
        <dbReference type="Pfam" id="PF00501"/>
    </source>
</evidence>
<dbReference type="Gene3D" id="3.30.300.30">
    <property type="match status" value="1"/>
</dbReference>
<keyword evidence="4" id="KW-0547">Nucleotide-binding</keyword>
<dbReference type="NCBIfam" id="NF006539">
    <property type="entry name" value="PRK09029.1"/>
    <property type="match status" value="1"/>
</dbReference>
<evidence type="ECO:0000256" key="5">
    <source>
        <dbReference type="ARBA" id="ARBA00022840"/>
    </source>
</evidence>
<comment type="caution">
    <text evidence="7">The sequence shown here is derived from an EMBL/GenBank/DDBJ whole genome shotgun (WGS) entry which is preliminary data.</text>
</comment>
<reference evidence="7" key="1">
    <citation type="submission" date="2022-02" db="EMBL/GenBank/DDBJ databases">
        <title>Vibrio sp. nov, a new bacterium isolated from seawater.</title>
        <authorList>
            <person name="Yuan Y."/>
        </authorList>
    </citation>
    <scope>NUCLEOTIDE SEQUENCE</scope>
    <source>
        <strain evidence="7">ZSDZ65</strain>
    </source>
</reference>
<dbReference type="GO" id="GO:0005524">
    <property type="term" value="F:ATP binding"/>
    <property type="evidence" value="ECO:0007669"/>
    <property type="project" value="UniProtKB-KW"/>
</dbReference>
<sequence>MNVWTAWAQHKPNDTAVVTVNRTYTWQQIQKTVQQYQQCLINEGVQTHDVVCLVGRAEIDLVFAYLACVAHGAIPAMVSTSANINDRLETLYKANEKAYLWDCSDSGIDFTAQSLTRDCRSIRLHSLEHKSHLEKRASLEVFSDTDLNQRASIIFTSGSTGQPKAVVHTVEQHLASARGLLERFTYRDTDSWLLSLPMFHVSGLAIIWRWLSVGAQLKLASGVFSQDIVDVSHASLVVTQLKRIIDQRIPNQLKRVLLGGSHIPADLIQQAQALGIEMWMGYGMTETASTVTAKLVDQQYSSGTALPNRQVKLQDQRIQVRGAVLSQGYFYQGHLRALALTDGWFDTGDLGRWSENHELLVTGRADNLFISGGENIHCEEIEAVLNRLPNIIQAIIVPVGCDEFGARPVAVIQSSNINSDDSEMSPCEWSSDEKLVMNQRLKGTGLEAFKYPVAYYHLPESLASSGIKISRAQVKIWLSSAQSDYVVIS</sequence>
<dbReference type="SUPFAM" id="SSF56801">
    <property type="entry name" value="Acetyl-CoA synthetase-like"/>
    <property type="match status" value="1"/>
</dbReference>
<proteinExistence type="inferred from homology"/>
<dbReference type="NCBIfam" id="TIGR01923">
    <property type="entry name" value="menE"/>
    <property type="match status" value="1"/>
</dbReference>
<dbReference type="CDD" id="cd17630">
    <property type="entry name" value="OSB_MenE-like"/>
    <property type="match status" value="1"/>
</dbReference>
<keyword evidence="2" id="KW-0474">Menaquinone biosynthesis</keyword>
<dbReference type="Proteomes" id="UP001155587">
    <property type="component" value="Unassembled WGS sequence"/>
</dbReference>